<evidence type="ECO:0000313" key="2">
    <source>
        <dbReference type="EMBL" id="GAA2372223.1"/>
    </source>
</evidence>
<keyword evidence="3" id="KW-1185">Reference proteome</keyword>
<organism evidence="2 3">
    <name type="scientific">Dactylosporangium salmoneum</name>
    <dbReference type="NCBI Taxonomy" id="53361"/>
    <lineage>
        <taxon>Bacteria</taxon>
        <taxon>Bacillati</taxon>
        <taxon>Actinomycetota</taxon>
        <taxon>Actinomycetes</taxon>
        <taxon>Micromonosporales</taxon>
        <taxon>Micromonosporaceae</taxon>
        <taxon>Dactylosporangium</taxon>
    </lineage>
</organism>
<sequence>MARPMPDAAPVTIATDDVACGFGDVVMMPSSMGNQAMAIDGTGLPVAPVTEAMPPPFIRSLPHPPGPGGAPDIERHPRGKVNRAPGRLTR</sequence>
<dbReference type="EMBL" id="BAAARV010000073">
    <property type="protein sequence ID" value="GAA2372223.1"/>
    <property type="molecule type" value="Genomic_DNA"/>
</dbReference>
<reference evidence="2 3" key="1">
    <citation type="journal article" date="2019" name="Int. J. Syst. Evol. Microbiol.">
        <title>The Global Catalogue of Microorganisms (GCM) 10K type strain sequencing project: providing services to taxonomists for standard genome sequencing and annotation.</title>
        <authorList>
            <consortium name="The Broad Institute Genomics Platform"/>
            <consortium name="The Broad Institute Genome Sequencing Center for Infectious Disease"/>
            <person name="Wu L."/>
            <person name="Ma J."/>
        </authorList>
    </citation>
    <scope>NUCLEOTIDE SEQUENCE [LARGE SCALE GENOMIC DNA]</scope>
    <source>
        <strain evidence="2 3">JCM 3272</strain>
    </source>
</reference>
<accession>A0ABN3H8J7</accession>
<evidence type="ECO:0000313" key="3">
    <source>
        <dbReference type="Proteomes" id="UP001501444"/>
    </source>
</evidence>
<dbReference type="Proteomes" id="UP001501444">
    <property type="component" value="Unassembled WGS sequence"/>
</dbReference>
<name>A0ABN3H8J7_9ACTN</name>
<feature type="compositionally biased region" description="Pro residues" evidence="1">
    <location>
        <begin position="57"/>
        <end position="68"/>
    </location>
</feature>
<feature type="region of interest" description="Disordered" evidence="1">
    <location>
        <begin position="57"/>
        <end position="90"/>
    </location>
</feature>
<evidence type="ECO:0000256" key="1">
    <source>
        <dbReference type="SAM" id="MobiDB-lite"/>
    </source>
</evidence>
<comment type="caution">
    <text evidence="2">The sequence shown here is derived from an EMBL/GenBank/DDBJ whole genome shotgun (WGS) entry which is preliminary data.</text>
</comment>
<proteinExistence type="predicted"/>
<protein>
    <submittedName>
        <fullName evidence="2">Uncharacterized protein</fullName>
    </submittedName>
</protein>
<gene>
    <name evidence="2" type="ORF">GCM10010170_074380</name>
</gene>